<name>A0ABY7TTN0_9SPHN</name>
<dbReference type="EMBL" id="CP117417">
    <property type="protein sequence ID" value="WCT76582.1"/>
    <property type="molecule type" value="Genomic_DNA"/>
</dbReference>
<dbReference type="RefSeq" id="WP_273616997.1">
    <property type="nucleotide sequence ID" value="NZ_CP117417.1"/>
</dbReference>
<proteinExistence type="predicted"/>
<evidence type="ECO:0000313" key="1">
    <source>
        <dbReference type="EMBL" id="WCT76582.1"/>
    </source>
</evidence>
<evidence type="ECO:0000313" key="2">
    <source>
        <dbReference type="Proteomes" id="UP001218231"/>
    </source>
</evidence>
<keyword evidence="2" id="KW-1185">Reference proteome</keyword>
<protein>
    <submittedName>
        <fullName evidence="1">Uncharacterized protein</fullName>
    </submittedName>
</protein>
<reference evidence="1 2" key="1">
    <citation type="submission" date="2023-02" db="EMBL/GenBank/DDBJ databases">
        <title>Genome sequence of Novosphingobium humi KACC 19094.</title>
        <authorList>
            <person name="Kim S."/>
            <person name="Heo J."/>
            <person name="Kwon S.-W."/>
        </authorList>
    </citation>
    <scope>NUCLEOTIDE SEQUENCE [LARGE SCALE GENOMIC DNA]</scope>
    <source>
        <strain evidence="1 2">KACC 19094</strain>
    </source>
</reference>
<dbReference type="NCBIfam" id="NF047389">
    <property type="entry name" value="ATPase_Sll1717"/>
    <property type="match status" value="1"/>
</dbReference>
<accession>A0ABY7TTN0</accession>
<dbReference type="InterPro" id="IPR059206">
    <property type="entry name" value="Sll1717-like"/>
</dbReference>
<gene>
    <name evidence="1" type="ORF">PQ457_11625</name>
</gene>
<organism evidence="1 2">
    <name type="scientific">Novosphingobium humi</name>
    <dbReference type="NCBI Taxonomy" id="2282397"/>
    <lineage>
        <taxon>Bacteria</taxon>
        <taxon>Pseudomonadati</taxon>
        <taxon>Pseudomonadota</taxon>
        <taxon>Alphaproteobacteria</taxon>
        <taxon>Sphingomonadales</taxon>
        <taxon>Sphingomonadaceae</taxon>
        <taxon>Novosphingobium</taxon>
    </lineage>
</organism>
<sequence>MLYIEDVEARRPAIWLQPGDLLTAFDQQKGSFNSWIEDWKGALLSVITNQVMQEVQPDFLRETLSPAINTANAALNFIKNKIDSLVTGGSTAIQQDVVALYMKNNFIRIYIDDLDRGWEAKQDDIKKIATLLNAIRDICGSTNSLQFRVALRTDVYYLVRTSDESTDKIEDKVVWLSWSNHEILILFAKRIETFLGNNVNDAELYSKKQPEIVKSFSHVMEPRFSGQGKWSDAPTHRVLMSLQRKRPRDLVKLLGGAAKAAYQNDHEIITTSDLRGTFSTYSAERLQDIVNEFSSEIPQLKRLLLAMKPNVTKPHKGPRKASESYLFSQSDLDTKVSNILSSNPVKFTNNSVVSARSIGQFLYKIDFVIARKDLESGKVDRKFFDQSRFLFDQNLDFGYSWEIHPAYRWALQPDNLDILFDQISIDEGD</sequence>
<dbReference type="Proteomes" id="UP001218231">
    <property type="component" value="Chromosome"/>
</dbReference>